<dbReference type="AlphaFoldDB" id="A0ABD7CM60"/>
<protein>
    <submittedName>
        <fullName evidence="1">Uncharacterized protein</fullName>
    </submittedName>
</protein>
<dbReference type="Proteomes" id="UP000663464">
    <property type="component" value="Chromosome"/>
</dbReference>
<organism evidence="1 2">
    <name type="scientific">Clostridium botulinum</name>
    <dbReference type="NCBI Taxonomy" id="1491"/>
    <lineage>
        <taxon>Bacteria</taxon>
        <taxon>Bacillati</taxon>
        <taxon>Bacillota</taxon>
        <taxon>Clostridia</taxon>
        <taxon>Eubacteriales</taxon>
        <taxon>Clostridiaceae</taxon>
        <taxon>Clostridium</taxon>
    </lineage>
</organism>
<dbReference type="RefSeq" id="WP_041349613.1">
    <property type="nucleotide sequence ID" value="NZ_CP069280.1"/>
</dbReference>
<proteinExistence type="predicted"/>
<accession>A0ABD7CM60</accession>
<name>A0ABD7CM60_CLOBO</name>
<reference evidence="1 2" key="1">
    <citation type="journal article" date="2014" name="J. Infect. Dis.">
        <title>Molecular characterization of a novel botulinum neurotoxin type H gene.</title>
        <authorList>
            <person name="Dover N."/>
            <person name="Barash J.R."/>
            <person name="Hill K.K."/>
            <person name="Xie G."/>
            <person name="Arnon S.S."/>
        </authorList>
    </citation>
    <scope>NUCLEOTIDE SEQUENCE [LARGE SCALE GENOMIC DNA]</scope>
    <source>
        <strain evidence="1 2">IBCA10-7060</strain>
    </source>
</reference>
<evidence type="ECO:0000313" key="1">
    <source>
        <dbReference type="EMBL" id="QRI54357.1"/>
    </source>
</evidence>
<sequence>MDTKKLNPQCQTFGKMFRIISDVLGAYIIATDRSNAMMYPFLSYARTITMAHRLHKVTPEMGAKLDELFMEAWFEIMNKVLPFKLQFA</sequence>
<evidence type="ECO:0000313" key="2">
    <source>
        <dbReference type="Proteomes" id="UP000663464"/>
    </source>
</evidence>
<dbReference type="EMBL" id="CP069280">
    <property type="protein sequence ID" value="QRI54357.1"/>
    <property type="molecule type" value="Genomic_DNA"/>
</dbReference>
<gene>
    <name evidence="1" type="ORF">JQS73_04385</name>
</gene>